<comment type="caution">
    <text evidence="5">The sequence shown here is derived from an EMBL/GenBank/DDBJ whole genome shotgun (WGS) entry which is preliminary data.</text>
</comment>
<dbReference type="SUPFAM" id="SSF46689">
    <property type="entry name" value="Homeodomain-like"/>
    <property type="match status" value="1"/>
</dbReference>
<feature type="DNA-binding region" description="H-T-H motif" evidence="2">
    <location>
        <begin position="29"/>
        <end position="48"/>
    </location>
</feature>
<dbReference type="PANTHER" id="PTHR43479:SF11">
    <property type="entry name" value="ACREF_ENVCD OPERON REPRESSOR-RELATED"/>
    <property type="match status" value="1"/>
</dbReference>
<evidence type="ECO:0000313" key="6">
    <source>
        <dbReference type="Proteomes" id="UP000537260"/>
    </source>
</evidence>
<reference evidence="5 6" key="1">
    <citation type="submission" date="2020-07" db="EMBL/GenBank/DDBJ databases">
        <title>Sequencing the genomes of 1000 actinobacteria strains.</title>
        <authorList>
            <person name="Klenk H.-P."/>
        </authorList>
    </citation>
    <scope>NUCLEOTIDE SEQUENCE [LARGE SCALE GENOMIC DNA]</scope>
    <source>
        <strain evidence="5 6">LI1</strain>
    </source>
</reference>
<dbReference type="InterPro" id="IPR001647">
    <property type="entry name" value="HTH_TetR"/>
</dbReference>
<keyword evidence="1 2" id="KW-0238">DNA-binding</keyword>
<organism evidence="5 6">
    <name type="scientific">Glaciibacter psychrotolerans</name>
    <dbReference type="NCBI Taxonomy" id="670054"/>
    <lineage>
        <taxon>Bacteria</taxon>
        <taxon>Bacillati</taxon>
        <taxon>Actinomycetota</taxon>
        <taxon>Actinomycetes</taxon>
        <taxon>Micrococcales</taxon>
        <taxon>Microbacteriaceae</taxon>
        <taxon>Glaciibacter</taxon>
    </lineage>
</organism>
<sequence length="222" mass="23534">MDPRRERTQVALREAILTLATERDISSITVSDVTRAAGINRATFYTHAESPHALLVAVLHAELAASKATFAVATERAGVTPRDVVLTTLDWIADHVEAHAAIYRSGLSRSSGLPLWPLLTEHFEDTLADYLGHHPEFLPASPAGLSPALLATGYAAYSAHGIVGAIAAWLTVPDLGSRALFTEVTVNSLAAWWTGVATPPSAEDPAANEARRSGGNPRSLAD</sequence>
<evidence type="ECO:0000259" key="4">
    <source>
        <dbReference type="PROSITE" id="PS50977"/>
    </source>
</evidence>
<dbReference type="InterPro" id="IPR009057">
    <property type="entry name" value="Homeodomain-like_sf"/>
</dbReference>
<dbReference type="GO" id="GO:0003677">
    <property type="term" value="F:DNA binding"/>
    <property type="evidence" value="ECO:0007669"/>
    <property type="project" value="UniProtKB-UniRule"/>
</dbReference>
<feature type="region of interest" description="Disordered" evidence="3">
    <location>
        <begin position="199"/>
        <end position="222"/>
    </location>
</feature>
<dbReference type="PANTHER" id="PTHR43479">
    <property type="entry name" value="ACREF/ENVCD OPERON REPRESSOR-RELATED"/>
    <property type="match status" value="1"/>
</dbReference>
<accession>A0A7Z0EHC5</accession>
<feature type="domain" description="HTH tetR-type" evidence="4">
    <location>
        <begin position="6"/>
        <end position="66"/>
    </location>
</feature>
<dbReference type="AlphaFoldDB" id="A0A7Z0EHC5"/>
<protein>
    <submittedName>
        <fullName evidence="5">AcrR family transcriptional regulator</fullName>
    </submittedName>
</protein>
<dbReference type="Gene3D" id="1.10.357.10">
    <property type="entry name" value="Tetracycline Repressor, domain 2"/>
    <property type="match status" value="1"/>
</dbReference>
<dbReference type="EMBL" id="JACCFM010000001">
    <property type="protein sequence ID" value="NYJ20927.1"/>
    <property type="molecule type" value="Genomic_DNA"/>
</dbReference>
<dbReference type="RefSeq" id="WP_179579604.1">
    <property type="nucleotide sequence ID" value="NZ_JACCFM010000001.1"/>
</dbReference>
<dbReference type="InterPro" id="IPR050624">
    <property type="entry name" value="HTH-type_Tx_Regulator"/>
</dbReference>
<keyword evidence="6" id="KW-1185">Reference proteome</keyword>
<name>A0A7Z0EHC5_9MICO</name>
<evidence type="ECO:0000256" key="2">
    <source>
        <dbReference type="PROSITE-ProRule" id="PRU00335"/>
    </source>
</evidence>
<proteinExistence type="predicted"/>
<dbReference type="Pfam" id="PF00440">
    <property type="entry name" value="TetR_N"/>
    <property type="match status" value="1"/>
</dbReference>
<dbReference type="Proteomes" id="UP000537260">
    <property type="component" value="Unassembled WGS sequence"/>
</dbReference>
<evidence type="ECO:0000256" key="3">
    <source>
        <dbReference type="SAM" id="MobiDB-lite"/>
    </source>
</evidence>
<gene>
    <name evidence="5" type="ORF">HNR05_002718</name>
</gene>
<evidence type="ECO:0000313" key="5">
    <source>
        <dbReference type="EMBL" id="NYJ20927.1"/>
    </source>
</evidence>
<evidence type="ECO:0000256" key="1">
    <source>
        <dbReference type="ARBA" id="ARBA00023125"/>
    </source>
</evidence>
<dbReference type="PROSITE" id="PS50977">
    <property type="entry name" value="HTH_TETR_2"/>
    <property type="match status" value="1"/>
</dbReference>